<dbReference type="WBParaSite" id="scf7180000424435.g13094">
    <property type="protein sequence ID" value="scf7180000424435.g13094"/>
    <property type="gene ID" value="scf7180000424435.g13094"/>
</dbReference>
<organism evidence="4 5">
    <name type="scientific">Meloidogyne floridensis</name>
    <dbReference type="NCBI Taxonomy" id="298350"/>
    <lineage>
        <taxon>Eukaryota</taxon>
        <taxon>Metazoa</taxon>
        <taxon>Ecdysozoa</taxon>
        <taxon>Nematoda</taxon>
        <taxon>Chromadorea</taxon>
        <taxon>Rhabditida</taxon>
        <taxon>Tylenchina</taxon>
        <taxon>Tylenchomorpha</taxon>
        <taxon>Tylenchoidea</taxon>
        <taxon>Meloidogynidae</taxon>
        <taxon>Meloidogyninae</taxon>
        <taxon>Meloidogyne</taxon>
    </lineage>
</organism>
<keyword evidence="4" id="KW-1185">Reference proteome</keyword>
<proteinExistence type="predicted"/>
<dbReference type="GO" id="GO:0005178">
    <property type="term" value="F:integrin binding"/>
    <property type="evidence" value="ECO:0007669"/>
    <property type="project" value="TreeGrafter"/>
</dbReference>
<protein>
    <submittedName>
        <fullName evidence="5">Vinculin-binding site-containing domain-containing protein</fullName>
    </submittedName>
</protein>
<dbReference type="SUPFAM" id="SSF47220">
    <property type="entry name" value="alpha-catenin/vinculin-like"/>
    <property type="match status" value="1"/>
</dbReference>
<dbReference type="GO" id="GO:0005925">
    <property type="term" value="C:focal adhesion"/>
    <property type="evidence" value="ECO:0007669"/>
    <property type="project" value="TreeGrafter"/>
</dbReference>
<evidence type="ECO:0000313" key="4">
    <source>
        <dbReference type="Proteomes" id="UP000887560"/>
    </source>
</evidence>
<name>A0A915P7M7_9BILA</name>
<dbReference type="InterPro" id="IPR015009">
    <property type="entry name" value="Vinculin-bd_dom"/>
</dbReference>
<reference evidence="5" key="1">
    <citation type="submission" date="2022-11" db="UniProtKB">
        <authorList>
            <consortium name="WormBaseParasite"/>
        </authorList>
    </citation>
    <scope>IDENTIFICATION</scope>
</reference>
<sequence length="263" mass="28770">EKEEVIQSDGVSSIQQPLIIQHSDNGLVSGLIGGISRSIAVADKPQQVSPGDSLADIQARMVSLLNIIGQTASDVPLSKPTEMGQLFLQLDNHFRSLSEDSRVAQSLMSSSELGQRLKSCVQNLGMACIELFKLGARRRNFPKDPRIFNQLSQQSSVIEEHIREILVVLSEGARGTQACINAAHPNLKNSVAPFTFICKGIPHQNSPSFFATNSSSRLGHILHTAEIEGQKHQQKTGLITLRGNNWINDQGICVNYKACSQYK</sequence>
<accession>A0A915P7M7</accession>
<dbReference type="PANTHER" id="PTHR19981">
    <property type="entry name" value="TALIN"/>
    <property type="match status" value="1"/>
</dbReference>
<evidence type="ECO:0000256" key="2">
    <source>
        <dbReference type="ARBA" id="ARBA00022490"/>
    </source>
</evidence>
<dbReference type="Gene3D" id="1.20.1420.10">
    <property type="entry name" value="Talin, central domain"/>
    <property type="match status" value="1"/>
</dbReference>
<dbReference type="GO" id="GO:0051015">
    <property type="term" value="F:actin filament binding"/>
    <property type="evidence" value="ECO:0007669"/>
    <property type="project" value="InterPro"/>
</dbReference>
<dbReference type="GO" id="GO:0005737">
    <property type="term" value="C:cytoplasm"/>
    <property type="evidence" value="ECO:0007669"/>
    <property type="project" value="UniProtKB-SubCell"/>
</dbReference>
<dbReference type="InterPro" id="IPR036723">
    <property type="entry name" value="Alpha-catenin/vinculin-like_sf"/>
</dbReference>
<evidence type="ECO:0000259" key="3">
    <source>
        <dbReference type="Pfam" id="PF08913"/>
    </source>
</evidence>
<dbReference type="Pfam" id="PF08913">
    <property type="entry name" value="VBS"/>
    <property type="match status" value="1"/>
</dbReference>
<dbReference type="AlphaFoldDB" id="A0A915P7M7"/>
<dbReference type="GO" id="GO:0098609">
    <property type="term" value="P:cell-cell adhesion"/>
    <property type="evidence" value="ECO:0007669"/>
    <property type="project" value="TreeGrafter"/>
</dbReference>
<feature type="domain" description="Vinculin-binding site-containing" evidence="3">
    <location>
        <begin position="55"/>
        <end position="173"/>
    </location>
</feature>
<evidence type="ECO:0000313" key="5">
    <source>
        <dbReference type="WBParaSite" id="scf7180000424435.g13094"/>
    </source>
</evidence>
<dbReference type="GO" id="GO:0030036">
    <property type="term" value="P:actin cytoskeleton organization"/>
    <property type="evidence" value="ECO:0007669"/>
    <property type="project" value="TreeGrafter"/>
</dbReference>
<keyword evidence="2" id="KW-0963">Cytoplasm</keyword>
<comment type="subcellular location">
    <subcellularLocation>
        <location evidence="1">Cytoplasm</location>
    </subcellularLocation>
</comment>
<dbReference type="PANTHER" id="PTHR19981:SF1">
    <property type="entry name" value="RHEA, ISOFORM B"/>
    <property type="match status" value="1"/>
</dbReference>
<dbReference type="GO" id="GO:0005886">
    <property type="term" value="C:plasma membrane"/>
    <property type="evidence" value="ECO:0007669"/>
    <property type="project" value="TreeGrafter"/>
</dbReference>
<dbReference type="Proteomes" id="UP000887560">
    <property type="component" value="Unplaced"/>
</dbReference>
<evidence type="ECO:0000256" key="1">
    <source>
        <dbReference type="ARBA" id="ARBA00004496"/>
    </source>
</evidence>